<evidence type="ECO:0000256" key="1">
    <source>
        <dbReference type="SAM" id="Coils"/>
    </source>
</evidence>
<dbReference type="Proteomes" id="UP001153069">
    <property type="component" value="Unassembled WGS sequence"/>
</dbReference>
<dbReference type="EMBL" id="CAICTM010001346">
    <property type="protein sequence ID" value="CAB9522843.1"/>
    <property type="molecule type" value="Genomic_DNA"/>
</dbReference>
<gene>
    <name evidence="2" type="ORF">SEMRO_1348_G264990.1</name>
</gene>
<proteinExistence type="predicted"/>
<name>A0A9N8ELF5_9STRA</name>
<evidence type="ECO:0000313" key="2">
    <source>
        <dbReference type="EMBL" id="CAB9522843.1"/>
    </source>
</evidence>
<organism evidence="2 3">
    <name type="scientific">Seminavis robusta</name>
    <dbReference type="NCBI Taxonomy" id="568900"/>
    <lineage>
        <taxon>Eukaryota</taxon>
        <taxon>Sar</taxon>
        <taxon>Stramenopiles</taxon>
        <taxon>Ochrophyta</taxon>
        <taxon>Bacillariophyta</taxon>
        <taxon>Bacillariophyceae</taxon>
        <taxon>Bacillariophycidae</taxon>
        <taxon>Naviculales</taxon>
        <taxon>Naviculaceae</taxon>
        <taxon>Seminavis</taxon>
    </lineage>
</organism>
<sequence length="165" mass="18815">MSVNYTPGDALLIKSGPESLLHQIVVFKEPCEDNTTKCVVHQLTSVEELILPFASVQKLCVGNYFRMLGTRMYNAPLIQAEDIARAGAWSFANERNHAVVYRTPSPESNRRTVRMLLQTLTDQEARLDEIYNDRARLREQVSALENRVQELENFLHEQDVIPTGL</sequence>
<feature type="coiled-coil region" evidence="1">
    <location>
        <begin position="120"/>
        <end position="154"/>
    </location>
</feature>
<protein>
    <submittedName>
        <fullName evidence="2">Uncharacterized protein</fullName>
    </submittedName>
</protein>
<comment type="caution">
    <text evidence="2">The sequence shown here is derived from an EMBL/GenBank/DDBJ whole genome shotgun (WGS) entry which is preliminary data.</text>
</comment>
<keyword evidence="3" id="KW-1185">Reference proteome</keyword>
<reference evidence="2" key="1">
    <citation type="submission" date="2020-06" db="EMBL/GenBank/DDBJ databases">
        <authorList>
            <consortium name="Plant Systems Biology data submission"/>
        </authorList>
    </citation>
    <scope>NUCLEOTIDE SEQUENCE</scope>
    <source>
        <strain evidence="2">D6</strain>
    </source>
</reference>
<evidence type="ECO:0000313" key="3">
    <source>
        <dbReference type="Proteomes" id="UP001153069"/>
    </source>
</evidence>
<keyword evidence="1" id="KW-0175">Coiled coil</keyword>
<dbReference type="AlphaFoldDB" id="A0A9N8ELF5"/>
<accession>A0A9N8ELF5</accession>